<dbReference type="Proteomes" id="UP000324269">
    <property type="component" value="Unassembled WGS sequence"/>
</dbReference>
<dbReference type="GO" id="GO:0043138">
    <property type="term" value="F:3'-5' DNA helicase activity"/>
    <property type="evidence" value="ECO:0007669"/>
    <property type="project" value="UniProtKB-EC"/>
</dbReference>
<evidence type="ECO:0000256" key="8">
    <source>
        <dbReference type="ARBA" id="ARBA00048988"/>
    </source>
</evidence>
<sequence length="483" mass="55291">MSQPIDLTKKQRTCVTFKPEGDLLIQGIPGSGKSTILLARAAYLKETLPSDSLLVLTYSRTLTNYVRQLCAKTISTPIDAKTFHQWGQEMLEHTDYPHTRLIVGDKRESAIRFAKNIVNKKYETVNFPKMKTNSKSDKSLVQFLCDEIEWIKGTGIMSRKEYLEILRAGRGTDIRVTKAHRETVYDILEKYNELLSNHPNHQGIDGDDLARILVEKADQIPGHLKPDHILVDEAQDLHSMQLKAISSISKKSLTIGADKGQQIFRRSFTWKDAGIKVVGNRSQLLKQTFRSTREIIRLANDFQQQDKQYVKDEDYYRAEEPNIDGKVPELALCQDRENEEKTIIEHVKTVRSSYPDSTIGIIGHSHKKLERLKEILDEKGFPVYLVKEENADIISPGVKLITYQSSKGLEFDHVIVTDLKKGKLPYKAPSPGEDEEEFMSRERKKLYVAMTRAKKTLLLAAQKEYSPFVHELNTDLYTLKRSN</sequence>
<evidence type="ECO:0000313" key="12">
    <source>
        <dbReference type="Proteomes" id="UP000324269"/>
    </source>
</evidence>
<keyword evidence="3 9" id="KW-0347">Helicase</keyword>
<evidence type="ECO:0000256" key="6">
    <source>
        <dbReference type="ARBA" id="ARBA00034617"/>
    </source>
</evidence>
<evidence type="ECO:0000256" key="2">
    <source>
        <dbReference type="ARBA" id="ARBA00022801"/>
    </source>
</evidence>
<name>A0A5D4U347_9BACI</name>
<evidence type="ECO:0000256" key="9">
    <source>
        <dbReference type="PROSITE-ProRule" id="PRU00560"/>
    </source>
</evidence>
<keyword evidence="4 9" id="KW-0067">ATP-binding</keyword>
<evidence type="ECO:0000259" key="10">
    <source>
        <dbReference type="PROSITE" id="PS51198"/>
    </source>
</evidence>
<dbReference type="SUPFAM" id="SSF52540">
    <property type="entry name" value="P-loop containing nucleoside triphosphate hydrolases"/>
    <property type="match status" value="1"/>
</dbReference>
<evidence type="ECO:0000256" key="5">
    <source>
        <dbReference type="ARBA" id="ARBA00023235"/>
    </source>
</evidence>
<comment type="catalytic activity">
    <reaction evidence="6">
        <text>Couples ATP hydrolysis with the unwinding of duplex DNA by translocating in the 3'-5' direction.</text>
        <dbReference type="EC" id="5.6.2.4"/>
    </reaction>
</comment>
<dbReference type="GO" id="GO:0005829">
    <property type="term" value="C:cytosol"/>
    <property type="evidence" value="ECO:0007669"/>
    <property type="project" value="TreeGrafter"/>
</dbReference>
<evidence type="ECO:0000313" key="11">
    <source>
        <dbReference type="EMBL" id="TYS88341.1"/>
    </source>
</evidence>
<dbReference type="Pfam" id="PF00580">
    <property type="entry name" value="UvrD-helicase"/>
    <property type="match status" value="1"/>
</dbReference>
<keyword evidence="5" id="KW-0413">Isomerase</keyword>
<dbReference type="AlphaFoldDB" id="A0A5D4U347"/>
<organism evidence="11 12">
    <name type="scientific">Rossellomorea aquimaris</name>
    <dbReference type="NCBI Taxonomy" id="189382"/>
    <lineage>
        <taxon>Bacteria</taxon>
        <taxon>Bacillati</taxon>
        <taxon>Bacillota</taxon>
        <taxon>Bacilli</taxon>
        <taxon>Bacillales</taxon>
        <taxon>Bacillaceae</taxon>
        <taxon>Rossellomorea</taxon>
    </lineage>
</organism>
<dbReference type="GO" id="GO:0016887">
    <property type="term" value="F:ATP hydrolysis activity"/>
    <property type="evidence" value="ECO:0007669"/>
    <property type="project" value="RHEA"/>
</dbReference>
<reference evidence="11 12" key="1">
    <citation type="submission" date="2019-08" db="EMBL/GenBank/DDBJ databases">
        <title>Bacillus genomes from the desert of Cuatro Cienegas, Coahuila.</title>
        <authorList>
            <person name="Olmedo-Alvarez G."/>
        </authorList>
    </citation>
    <scope>NUCLEOTIDE SEQUENCE [LARGE SCALE GENOMIC DNA]</scope>
    <source>
        <strain evidence="11 12">CH87b_3T</strain>
    </source>
</reference>
<proteinExistence type="predicted"/>
<dbReference type="PROSITE" id="PS51198">
    <property type="entry name" value="UVRD_HELICASE_ATP_BIND"/>
    <property type="match status" value="1"/>
</dbReference>
<dbReference type="RefSeq" id="WP_148967641.1">
    <property type="nucleotide sequence ID" value="NZ_JBNIKW010000001.1"/>
</dbReference>
<dbReference type="InterPro" id="IPR000212">
    <property type="entry name" value="DNA_helicase_UvrD/REP"/>
</dbReference>
<evidence type="ECO:0000256" key="3">
    <source>
        <dbReference type="ARBA" id="ARBA00022806"/>
    </source>
</evidence>
<keyword evidence="2 9" id="KW-0378">Hydrolase</keyword>
<feature type="binding site" evidence="9">
    <location>
        <begin position="27"/>
        <end position="34"/>
    </location>
    <ligand>
        <name>ATP</name>
        <dbReference type="ChEBI" id="CHEBI:30616"/>
    </ligand>
</feature>
<dbReference type="InterPro" id="IPR014016">
    <property type="entry name" value="UvrD-like_ATP-bd"/>
</dbReference>
<evidence type="ECO:0000256" key="7">
    <source>
        <dbReference type="ARBA" id="ARBA00034808"/>
    </source>
</evidence>
<dbReference type="PANTHER" id="PTHR11070">
    <property type="entry name" value="UVRD / RECB / PCRA DNA HELICASE FAMILY MEMBER"/>
    <property type="match status" value="1"/>
</dbReference>
<dbReference type="GO" id="GO:0003677">
    <property type="term" value="F:DNA binding"/>
    <property type="evidence" value="ECO:0007669"/>
    <property type="project" value="InterPro"/>
</dbReference>
<dbReference type="EC" id="5.6.2.4" evidence="7"/>
<dbReference type="InterPro" id="IPR027417">
    <property type="entry name" value="P-loop_NTPase"/>
</dbReference>
<protein>
    <recommendedName>
        <fullName evidence="7">DNA 3'-5' helicase</fullName>
        <ecNumber evidence="7">5.6.2.4</ecNumber>
    </recommendedName>
</protein>
<evidence type="ECO:0000256" key="1">
    <source>
        <dbReference type="ARBA" id="ARBA00022741"/>
    </source>
</evidence>
<evidence type="ECO:0000256" key="4">
    <source>
        <dbReference type="ARBA" id="ARBA00022840"/>
    </source>
</evidence>
<feature type="domain" description="UvrD-like helicase ATP-binding" evidence="10">
    <location>
        <begin position="6"/>
        <end position="305"/>
    </location>
</feature>
<keyword evidence="1 9" id="KW-0547">Nucleotide-binding</keyword>
<comment type="catalytic activity">
    <reaction evidence="8">
        <text>ATP + H2O = ADP + phosphate + H(+)</text>
        <dbReference type="Rhea" id="RHEA:13065"/>
        <dbReference type="ChEBI" id="CHEBI:15377"/>
        <dbReference type="ChEBI" id="CHEBI:15378"/>
        <dbReference type="ChEBI" id="CHEBI:30616"/>
        <dbReference type="ChEBI" id="CHEBI:43474"/>
        <dbReference type="ChEBI" id="CHEBI:456216"/>
        <dbReference type="EC" id="5.6.2.4"/>
    </reaction>
</comment>
<dbReference type="OrthoDB" id="9787585at2"/>
<dbReference type="GO" id="GO:0005524">
    <property type="term" value="F:ATP binding"/>
    <property type="evidence" value="ECO:0007669"/>
    <property type="project" value="UniProtKB-UniRule"/>
</dbReference>
<gene>
    <name evidence="11" type="ORF">FZC85_02565</name>
</gene>
<dbReference type="EMBL" id="VTEZ01000001">
    <property type="protein sequence ID" value="TYS88341.1"/>
    <property type="molecule type" value="Genomic_DNA"/>
</dbReference>
<dbReference type="Gene3D" id="3.40.50.300">
    <property type="entry name" value="P-loop containing nucleotide triphosphate hydrolases"/>
    <property type="match status" value="3"/>
</dbReference>
<dbReference type="GO" id="GO:0000725">
    <property type="term" value="P:recombinational repair"/>
    <property type="evidence" value="ECO:0007669"/>
    <property type="project" value="TreeGrafter"/>
</dbReference>
<accession>A0A5D4U347</accession>
<dbReference type="Pfam" id="PF13361">
    <property type="entry name" value="UvrD_C"/>
    <property type="match status" value="2"/>
</dbReference>
<dbReference type="PANTHER" id="PTHR11070:SF2">
    <property type="entry name" value="ATP-DEPENDENT DNA HELICASE SRS2"/>
    <property type="match status" value="1"/>
</dbReference>
<dbReference type="InterPro" id="IPR014017">
    <property type="entry name" value="DNA_helicase_UvrD-like_C"/>
</dbReference>
<comment type="caution">
    <text evidence="11">The sequence shown here is derived from an EMBL/GenBank/DDBJ whole genome shotgun (WGS) entry which is preliminary data.</text>
</comment>